<dbReference type="Proteomes" id="UP001184376">
    <property type="component" value="Unassembled WGS sequence"/>
</dbReference>
<evidence type="ECO:0000313" key="2">
    <source>
        <dbReference type="Proteomes" id="UP001184376"/>
    </source>
</evidence>
<keyword evidence="1" id="KW-0378">Hydrolase</keyword>
<keyword evidence="1" id="KW-0031">Aminopeptidase</keyword>
<protein>
    <submittedName>
        <fullName evidence="1">Dipeptidyl aminopeptidase/acylaminoacyl peptidase</fullName>
    </submittedName>
</protein>
<keyword evidence="1" id="KW-0645">Protease</keyword>
<name>A0ACC6ITZ3_9FLAO</name>
<sequence length="800" mass="90608">MKIKLTICLLAFLNFYDAQENINYQKPSAEILKLADYERPPSVLMNSKKDWVVFTYRPTYKTLEDLSQNEMKLGGLRINPVTNISSSMIYSNNLKIRKLHDKNEIQVKNLPSHSKIAYISFSPDEKKLAFTNTTAKGVELWVVDMETASAQKITADNLNANLGMPYLWNNDSQSFLIRTLPQNRAALINADEDLPTGPIVSTADGKVSQNRTYQDLLKNPQDEKNFETLTASEIYNVNLTGNLKKLKDQDMYAGLSLSPDGKYLLATIIKKPFSYIVPLSRFPSTTMVYDMNGNTVKTVNDVPLNEIMPKGFSSVRTGKREMTWRSDAPATLTYAEALDGGDQSKTAEYRDEVFTWEAPFTAAPKSFFKTKQRYKDVVWTNDHYAIVSEGWYDTRNTKSYLLDLNNGESKVFDDRNYQDVYSDPGHFNTTKNQYGKSVVDMKGGKAYLIGDGFTKDGQHPFIDEMDIKSLKKKRLYTSDLKNAKEGIVDILNPSRGEILTTQQSPSQYPNYFKKNIKSNKAEAVTNFANPFESIKDVYKEVITYKRNDGVTLTGTLYLPANYDRKAKKEKLPLLIWAYPREYKDKDTAGQSTQNDNDFTFPTYGSFVYWTAKGYAVLDNAAFPIVGEGKTEPNDTFIPQLVANAAAAIDAVDHLGYIDRKKVAVGGHSYGAFMTANLLTHSNLFACGIARSGAYNRTLTPFGFQSEQRNYWDVPEIYNTMSPFMHADKMKTPLLLIHGDADNNPGTFTLQTERYFQALKNLGAPVKMVLLPKEAHSYQAKENILHVLWEQDQFLEKCLKK</sequence>
<reference evidence="1" key="1">
    <citation type="submission" date="2023-07" db="EMBL/GenBank/DDBJ databases">
        <title>Sorghum-associated microbial communities from plants grown in Nebraska, USA.</title>
        <authorList>
            <person name="Schachtman D."/>
        </authorList>
    </citation>
    <scope>NUCLEOTIDE SEQUENCE</scope>
    <source>
        <strain evidence="1">DS1280</strain>
    </source>
</reference>
<gene>
    <name evidence="1" type="ORF">J2795_001813</name>
</gene>
<comment type="caution">
    <text evidence="1">The sequence shown here is derived from an EMBL/GenBank/DDBJ whole genome shotgun (WGS) entry which is preliminary data.</text>
</comment>
<dbReference type="EMBL" id="JAVDRG010000002">
    <property type="protein sequence ID" value="MDR6441113.1"/>
    <property type="molecule type" value="Genomic_DNA"/>
</dbReference>
<evidence type="ECO:0000313" key="1">
    <source>
        <dbReference type="EMBL" id="MDR6441113.1"/>
    </source>
</evidence>
<organism evidence="1 2">
    <name type="scientific">Chryseobacterium bernardetii</name>
    <dbReference type="NCBI Taxonomy" id="1241978"/>
    <lineage>
        <taxon>Bacteria</taxon>
        <taxon>Pseudomonadati</taxon>
        <taxon>Bacteroidota</taxon>
        <taxon>Flavobacteriia</taxon>
        <taxon>Flavobacteriales</taxon>
        <taxon>Weeksellaceae</taxon>
        <taxon>Chryseobacterium group</taxon>
        <taxon>Chryseobacterium</taxon>
    </lineage>
</organism>
<proteinExistence type="predicted"/>
<keyword evidence="2" id="KW-1185">Reference proteome</keyword>
<accession>A0ACC6ITZ3</accession>